<dbReference type="Pfam" id="PF03364">
    <property type="entry name" value="Polyketide_cyc"/>
    <property type="match status" value="1"/>
</dbReference>
<accession>A0A5C6U0F4</accession>
<comment type="caution">
    <text evidence="3">The sequence shown here is derived from an EMBL/GenBank/DDBJ whole genome shotgun (WGS) entry which is preliminary data.</text>
</comment>
<dbReference type="GO" id="GO:0045333">
    <property type="term" value="P:cellular respiration"/>
    <property type="evidence" value="ECO:0007669"/>
    <property type="project" value="InterPro"/>
</dbReference>
<dbReference type="InterPro" id="IPR044996">
    <property type="entry name" value="COQ10-like"/>
</dbReference>
<dbReference type="Proteomes" id="UP000321832">
    <property type="component" value="Unassembled WGS sequence"/>
</dbReference>
<sequence length="155" mass="17257">MLVRRAALVERSAEQLFDLIEAAEHYPRFLPWCAGATILARDEAMVSAELCVRPAGTQFQMRTRNPKRRPEWMAIHLESGPFRRFEGEWQLAPLGADACRVGFTLDYEFGSSFVSRAAAPVFDRIADSMVDAFVKRAEAMPPYPPVPVSGSASPP</sequence>
<dbReference type="InterPro" id="IPR005031">
    <property type="entry name" value="COQ10_START"/>
</dbReference>
<evidence type="ECO:0000313" key="3">
    <source>
        <dbReference type="EMBL" id="TXC65278.1"/>
    </source>
</evidence>
<feature type="domain" description="Coenzyme Q-binding protein COQ10 START" evidence="2">
    <location>
        <begin position="9"/>
        <end position="133"/>
    </location>
</feature>
<dbReference type="GO" id="GO:0048039">
    <property type="term" value="F:ubiquinone binding"/>
    <property type="evidence" value="ECO:0007669"/>
    <property type="project" value="InterPro"/>
</dbReference>
<dbReference type="PANTHER" id="PTHR12901">
    <property type="entry name" value="SPERM PROTEIN HOMOLOG"/>
    <property type="match status" value="1"/>
</dbReference>
<keyword evidence="4" id="KW-1185">Reference proteome</keyword>
<proteinExistence type="inferred from homology"/>
<dbReference type="EMBL" id="VOPW01000001">
    <property type="protein sequence ID" value="TXC65278.1"/>
    <property type="molecule type" value="Genomic_DNA"/>
</dbReference>
<reference evidence="3 4" key="1">
    <citation type="submission" date="2019-08" db="EMBL/GenBank/DDBJ databases">
        <authorList>
            <person name="Khan S.A."/>
            <person name="Jeon C.O."/>
            <person name="Jeong S.E."/>
        </authorList>
    </citation>
    <scope>NUCLEOTIDE SEQUENCE [LARGE SCALE GENOMIC DNA]</scope>
    <source>
        <strain evidence="4">IMCC1728</strain>
    </source>
</reference>
<dbReference type="AlphaFoldDB" id="A0A5C6U0F4"/>
<evidence type="ECO:0000256" key="1">
    <source>
        <dbReference type="ARBA" id="ARBA00008918"/>
    </source>
</evidence>
<organism evidence="3 4">
    <name type="scientific">Piscinibacter aquaticus</name>
    <dbReference type="NCBI Taxonomy" id="392597"/>
    <lineage>
        <taxon>Bacteria</taxon>
        <taxon>Pseudomonadati</taxon>
        <taxon>Pseudomonadota</taxon>
        <taxon>Betaproteobacteria</taxon>
        <taxon>Burkholderiales</taxon>
        <taxon>Sphaerotilaceae</taxon>
        <taxon>Piscinibacter</taxon>
    </lineage>
</organism>
<protein>
    <submittedName>
        <fullName evidence="3">Type II toxin-antitoxin system RatA family toxin</fullName>
    </submittedName>
</protein>
<name>A0A5C6U0F4_9BURK</name>
<dbReference type="CDD" id="cd07813">
    <property type="entry name" value="COQ10p_like"/>
    <property type="match status" value="1"/>
</dbReference>
<dbReference type="InterPro" id="IPR023393">
    <property type="entry name" value="START-like_dom_sf"/>
</dbReference>
<dbReference type="SUPFAM" id="SSF55961">
    <property type="entry name" value="Bet v1-like"/>
    <property type="match status" value="1"/>
</dbReference>
<dbReference type="PANTHER" id="PTHR12901:SF10">
    <property type="entry name" value="COENZYME Q-BINDING PROTEIN COQ10, MITOCHONDRIAL"/>
    <property type="match status" value="1"/>
</dbReference>
<gene>
    <name evidence="3" type="ORF">FSC37_01620</name>
</gene>
<comment type="similarity">
    <text evidence="1">Belongs to the ribosome association toxin RatA family.</text>
</comment>
<evidence type="ECO:0000313" key="4">
    <source>
        <dbReference type="Proteomes" id="UP000321832"/>
    </source>
</evidence>
<evidence type="ECO:0000259" key="2">
    <source>
        <dbReference type="Pfam" id="PF03364"/>
    </source>
</evidence>
<dbReference type="Gene3D" id="3.30.530.20">
    <property type="match status" value="1"/>
</dbReference>